<dbReference type="GO" id="GO:0005385">
    <property type="term" value="F:zinc ion transmembrane transporter activity"/>
    <property type="evidence" value="ECO:0007669"/>
    <property type="project" value="TreeGrafter"/>
</dbReference>
<keyword evidence="13" id="KW-1185">Reference proteome</keyword>
<feature type="region of interest" description="Disordered" evidence="8">
    <location>
        <begin position="152"/>
        <end position="180"/>
    </location>
</feature>
<evidence type="ECO:0000256" key="4">
    <source>
        <dbReference type="ARBA" id="ARBA00022692"/>
    </source>
</evidence>
<feature type="compositionally biased region" description="Basic and acidic residues" evidence="8">
    <location>
        <begin position="405"/>
        <end position="419"/>
    </location>
</feature>
<dbReference type="SUPFAM" id="SSF161111">
    <property type="entry name" value="Cation efflux protein transmembrane domain-like"/>
    <property type="match status" value="1"/>
</dbReference>
<dbReference type="Pfam" id="PF01545">
    <property type="entry name" value="Cation_efflux"/>
    <property type="match status" value="1"/>
</dbReference>
<comment type="similarity">
    <text evidence="2">Belongs to the cation diffusion facilitator (CDF) transporter (TC 2.A.4) family. SLC30A subfamily.</text>
</comment>
<evidence type="ECO:0000256" key="3">
    <source>
        <dbReference type="ARBA" id="ARBA00022448"/>
    </source>
</evidence>
<evidence type="ECO:0000313" key="12">
    <source>
        <dbReference type="EMBL" id="NXJ03537.1"/>
    </source>
</evidence>
<dbReference type="EMBL" id="VXAB01000420">
    <property type="protein sequence ID" value="NXJ03537.1"/>
    <property type="molecule type" value="Genomic_DNA"/>
</dbReference>
<dbReference type="InterPro" id="IPR027469">
    <property type="entry name" value="Cation_efflux_TMD_sf"/>
</dbReference>
<evidence type="ECO:0000256" key="5">
    <source>
        <dbReference type="ARBA" id="ARBA00022833"/>
    </source>
</evidence>
<evidence type="ECO:0000256" key="8">
    <source>
        <dbReference type="SAM" id="MobiDB-lite"/>
    </source>
</evidence>
<dbReference type="GO" id="GO:0006882">
    <property type="term" value="P:intracellular zinc ion homeostasis"/>
    <property type="evidence" value="ECO:0007669"/>
    <property type="project" value="TreeGrafter"/>
</dbReference>
<evidence type="ECO:0000256" key="6">
    <source>
        <dbReference type="ARBA" id="ARBA00022989"/>
    </source>
</evidence>
<accession>A0A7K9Y3N6</accession>
<keyword evidence="5" id="KW-0862">Zinc</keyword>
<dbReference type="InterPro" id="IPR058533">
    <property type="entry name" value="Cation_efflux_TM"/>
</dbReference>
<comment type="caution">
    <text evidence="12">The sequence shown here is derived from an EMBL/GenBank/DDBJ whole genome shotgun (WGS) entry which is preliminary data.</text>
</comment>
<comment type="subcellular location">
    <subcellularLocation>
        <location evidence="1">Membrane</location>
        <topology evidence="1">Multi-pass membrane protein</topology>
    </subcellularLocation>
</comment>
<evidence type="ECO:0000259" key="10">
    <source>
        <dbReference type="Pfam" id="PF01545"/>
    </source>
</evidence>
<evidence type="ECO:0000256" key="7">
    <source>
        <dbReference type="ARBA" id="ARBA00023136"/>
    </source>
</evidence>
<dbReference type="GO" id="GO:0016020">
    <property type="term" value="C:membrane"/>
    <property type="evidence" value="ECO:0007669"/>
    <property type="project" value="UniProtKB-SubCell"/>
</dbReference>
<dbReference type="OrthoDB" id="29444at2759"/>
<dbReference type="Proteomes" id="UP000522663">
    <property type="component" value="Unassembled WGS sequence"/>
</dbReference>
<feature type="compositionally biased region" description="Polar residues" evidence="8">
    <location>
        <begin position="156"/>
        <end position="167"/>
    </location>
</feature>
<dbReference type="AlphaFoldDB" id="A0A7K9Y3N6"/>
<feature type="transmembrane region" description="Helical" evidence="9">
    <location>
        <begin position="12"/>
        <end position="32"/>
    </location>
</feature>
<feature type="domain" description="Cation efflux protein cytoplasmic" evidence="11">
    <location>
        <begin position="261"/>
        <end position="332"/>
    </location>
</feature>
<evidence type="ECO:0000259" key="11">
    <source>
        <dbReference type="Pfam" id="PF16916"/>
    </source>
</evidence>
<keyword evidence="4 9" id="KW-0812">Transmembrane</keyword>
<dbReference type="InterPro" id="IPR002524">
    <property type="entry name" value="Cation_efflux"/>
</dbReference>
<dbReference type="PANTHER" id="PTHR45820:SF3">
    <property type="entry name" value="CALCIUM_MANGANESE ANTIPORTER SLC30A10"/>
    <property type="match status" value="1"/>
</dbReference>
<sequence>MGRYSGKTCRLIFMLVLTTGFFAAELVSGYLGNSIALVSDSFNMLSDLISLCVGLSTGRIARRSRRGPRATYGYSRAEAVGALSNAVFLTALCFTIFVEAVLRLSRPERIDDAQLVLIVGALGLAVNLVGLLVFQNWAACCRRPETPMGRAVGPVSSLNAGESPNDQKSPEEGSGRKVEKKSEALNIRGVLLHVMGDALGSVVVVVAATIFYVLPLEANAPCNWQCYIDPSLTIIMVFIILSSAFPLIKETSIILLQMVPKGVNMQLLTDRLASIPGVSSLHEVHVWELAGGKNIATLHVKCQTPTDYQDAAYKIRKVFHEAGIHSVTIQPEYLDHKTSNLLCSSPCISKACDSQLCCSQQEAPLAKTNGYTEKNNSCLSVQRKDNGSSKSDVQIRIDSPLTENSVKDMKHGEASDDKSQLSSTRF</sequence>
<feature type="transmembrane region" description="Helical" evidence="9">
    <location>
        <begin position="190"/>
        <end position="215"/>
    </location>
</feature>
<name>A0A7K9Y3N6_9GALL</name>
<feature type="non-terminal residue" evidence="12">
    <location>
        <position position="1"/>
    </location>
</feature>
<evidence type="ECO:0000256" key="2">
    <source>
        <dbReference type="ARBA" id="ARBA00008873"/>
    </source>
</evidence>
<feature type="region of interest" description="Disordered" evidence="8">
    <location>
        <begin position="381"/>
        <end position="426"/>
    </location>
</feature>
<feature type="transmembrane region" description="Helical" evidence="9">
    <location>
        <begin position="114"/>
        <end position="134"/>
    </location>
</feature>
<keyword evidence="3" id="KW-0813">Transport</keyword>
<feature type="non-terminal residue" evidence="12">
    <location>
        <position position="426"/>
    </location>
</feature>
<feature type="transmembrane region" description="Helical" evidence="9">
    <location>
        <begin position="82"/>
        <end position="102"/>
    </location>
</feature>
<dbReference type="PANTHER" id="PTHR45820">
    <property type="entry name" value="FI23527P1"/>
    <property type="match status" value="1"/>
</dbReference>
<feature type="transmembrane region" description="Helical" evidence="9">
    <location>
        <begin position="44"/>
        <end position="61"/>
    </location>
</feature>
<reference evidence="12 13" key="1">
    <citation type="submission" date="2019-09" db="EMBL/GenBank/DDBJ databases">
        <title>Bird 10,000 Genomes (B10K) Project - Family phase.</title>
        <authorList>
            <person name="Zhang G."/>
        </authorList>
    </citation>
    <scope>NUCLEOTIDE SEQUENCE [LARGE SCALE GENOMIC DNA]</scope>
    <source>
        <strain evidence="12">B10K-DU-001-53</strain>
        <tissue evidence="12">Muscle</tissue>
    </source>
</reference>
<dbReference type="GO" id="GO:0010312">
    <property type="term" value="P:detoxification of zinc ion"/>
    <property type="evidence" value="ECO:0007669"/>
    <property type="project" value="TreeGrafter"/>
</dbReference>
<dbReference type="NCBIfam" id="TIGR01297">
    <property type="entry name" value="CDF"/>
    <property type="match status" value="1"/>
</dbReference>
<feature type="compositionally biased region" description="Basic and acidic residues" evidence="8">
    <location>
        <begin position="168"/>
        <end position="180"/>
    </location>
</feature>
<protein>
    <submittedName>
        <fullName evidence="12">ZNT10 protein</fullName>
    </submittedName>
</protein>
<proteinExistence type="inferred from homology"/>
<gene>
    <name evidence="12" type="primary">Slc30a10</name>
    <name evidence="12" type="ORF">ODOGUJ_R10816</name>
</gene>
<organism evidence="12 13">
    <name type="scientific">Odontophorus gujanensis</name>
    <name type="common">marbled wood quail</name>
    <dbReference type="NCBI Taxonomy" id="886794"/>
    <lineage>
        <taxon>Eukaryota</taxon>
        <taxon>Metazoa</taxon>
        <taxon>Chordata</taxon>
        <taxon>Craniata</taxon>
        <taxon>Vertebrata</taxon>
        <taxon>Euteleostomi</taxon>
        <taxon>Archelosauria</taxon>
        <taxon>Archosauria</taxon>
        <taxon>Dinosauria</taxon>
        <taxon>Saurischia</taxon>
        <taxon>Theropoda</taxon>
        <taxon>Coelurosauria</taxon>
        <taxon>Aves</taxon>
        <taxon>Neognathae</taxon>
        <taxon>Galloanserae</taxon>
        <taxon>Galliformes</taxon>
        <taxon>Odontophoridae</taxon>
        <taxon>Odontophorus</taxon>
    </lineage>
</organism>
<evidence type="ECO:0000256" key="9">
    <source>
        <dbReference type="SAM" id="Phobius"/>
    </source>
</evidence>
<evidence type="ECO:0000313" key="13">
    <source>
        <dbReference type="Proteomes" id="UP000522663"/>
    </source>
</evidence>
<dbReference type="Gene3D" id="1.20.1510.10">
    <property type="entry name" value="Cation efflux protein transmembrane domain"/>
    <property type="match status" value="1"/>
</dbReference>
<dbReference type="InterPro" id="IPR027470">
    <property type="entry name" value="Cation_efflux_CTD"/>
</dbReference>
<dbReference type="Pfam" id="PF16916">
    <property type="entry name" value="ZT_dimer"/>
    <property type="match status" value="1"/>
</dbReference>
<feature type="transmembrane region" description="Helical" evidence="9">
    <location>
        <begin position="227"/>
        <end position="248"/>
    </location>
</feature>
<dbReference type="GO" id="GO:0006828">
    <property type="term" value="P:manganese ion transport"/>
    <property type="evidence" value="ECO:0007669"/>
    <property type="project" value="TreeGrafter"/>
</dbReference>
<keyword evidence="6 9" id="KW-1133">Transmembrane helix</keyword>
<keyword evidence="7 9" id="KW-0472">Membrane</keyword>
<evidence type="ECO:0000256" key="1">
    <source>
        <dbReference type="ARBA" id="ARBA00004141"/>
    </source>
</evidence>
<feature type="domain" description="Cation efflux protein transmembrane" evidence="10">
    <location>
        <begin position="11"/>
        <end position="256"/>
    </location>
</feature>